<name>A0A8T2WXI9_POPDE</name>
<sequence>MQQNNGQSSMSNYNSRSKKMKAGVSERDGNDSDMQFSTNILSNASADMFPDQFSTPPNNAIITACSPTTLVNRLDQPHPQGSSSRVNIDDGNYIDPYFRGFAPGIRFFPRDQELVVEYLMKKIRNEPLPKNRIHEVNIYEYHPKTLAEKYKLYSEDAWYFFTTRSKKYPNGNRPDRGVPGGFWKPTGSPDTKILDENSNTMVERRSLDFYEGKGKGGSRTDWKMHEYYPTTNNVSSSNTKGMRLNDCILCRIYLKGEKQNAEAKKTGKKSRNDGNTVSHGPADSRNDASTSYNYNSQQPANHAAFTSDTMEVYFNGIQPCYDYNMNQCCYGDNSNQIAAMMEPAIYTLPNSIEGTGRGFSQLVAFAVPSSSMPLTMNVAGLNGPSSSMPLTMHGAGFMRGPNSLMPLTMHAAGLNEPNSTMHLAGLNGPNFSMPLTMHGAGLNGSSMPLTMLDARLNGPASSSIPLTMHGAGLNGPNFSMMHGVRLNGPNSSMIHGARLNGPNSSMMHGAGLNGPNSSTPLTMHGAGLNGSSMPLITMHGAELNGSSMPLTMHGAGLNGPVSSMPLTMHGAGLNEPNSSMPLTMHGAGLNGPISSMPPTTLPIDNMEGNDHLVEPNNDIQFNNHQELNDDLRNSLPDSAFRDDAMARIHEMWVSSNSRREG</sequence>
<dbReference type="Gene3D" id="2.170.150.80">
    <property type="entry name" value="NAC domain"/>
    <property type="match status" value="1"/>
</dbReference>
<protein>
    <recommendedName>
        <fullName evidence="6">NAC domain-containing protein</fullName>
    </recommendedName>
</protein>
<evidence type="ECO:0000256" key="2">
    <source>
        <dbReference type="ARBA" id="ARBA00023125"/>
    </source>
</evidence>
<reference evidence="7" key="1">
    <citation type="journal article" date="2021" name="J. Hered.">
        <title>Genome Assembly of Salicaceae Populus deltoides (Eastern Cottonwood) I-69 Based on Nanopore Sequencing and Hi-C Technologies.</title>
        <authorList>
            <person name="Bai S."/>
            <person name="Wu H."/>
            <person name="Zhang J."/>
            <person name="Pan Z."/>
            <person name="Zhao W."/>
            <person name="Li Z."/>
            <person name="Tong C."/>
        </authorList>
    </citation>
    <scope>NUCLEOTIDE SEQUENCE</scope>
    <source>
        <tissue evidence="7">Leaf</tissue>
    </source>
</reference>
<dbReference type="InterPro" id="IPR036093">
    <property type="entry name" value="NAC_dom_sf"/>
</dbReference>
<dbReference type="SUPFAM" id="SSF101941">
    <property type="entry name" value="NAC domain"/>
    <property type="match status" value="1"/>
</dbReference>
<proteinExistence type="predicted"/>
<evidence type="ECO:0000313" key="8">
    <source>
        <dbReference type="Proteomes" id="UP000807159"/>
    </source>
</evidence>
<dbReference type="PANTHER" id="PTHR31719">
    <property type="entry name" value="NAC TRANSCRIPTION FACTOR 56"/>
    <property type="match status" value="1"/>
</dbReference>
<dbReference type="Pfam" id="PF02365">
    <property type="entry name" value="NAM"/>
    <property type="match status" value="1"/>
</dbReference>
<dbReference type="GO" id="GO:0003677">
    <property type="term" value="F:DNA binding"/>
    <property type="evidence" value="ECO:0007669"/>
    <property type="project" value="UniProtKB-KW"/>
</dbReference>
<dbReference type="InterPro" id="IPR003441">
    <property type="entry name" value="NAC-dom"/>
</dbReference>
<dbReference type="PROSITE" id="PS51005">
    <property type="entry name" value="NAC"/>
    <property type="match status" value="1"/>
</dbReference>
<keyword evidence="4" id="KW-0539">Nucleus</keyword>
<feature type="region of interest" description="Disordered" evidence="5">
    <location>
        <begin position="1"/>
        <end position="36"/>
    </location>
</feature>
<evidence type="ECO:0000313" key="7">
    <source>
        <dbReference type="EMBL" id="KAH8485588.1"/>
    </source>
</evidence>
<dbReference type="FunFam" id="2.170.150.80:FF:000021">
    <property type="entry name" value="Uncharacterized protein"/>
    <property type="match status" value="1"/>
</dbReference>
<evidence type="ECO:0000256" key="3">
    <source>
        <dbReference type="ARBA" id="ARBA00023163"/>
    </source>
</evidence>
<gene>
    <name evidence="7" type="ORF">H0E87_027137</name>
</gene>
<organism evidence="7 8">
    <name type="scientific">Populus deltoides</name>
    <name type="common">Eastern poplar</name>
    <name type="synonym">Eastern cottonwood</name>
    <dbReference type="NCBI Taxonomy" id="3696"/>
    <lineage>
        <taxon>Eukaryota</taxon>
        <taxon>Viridiplantae</taxon>
        <taxon>Streptophyta</taxon>
        <taxon>Embryophyta</taxon>
        <taxon>Tracheophyta</taxon>
        <taxon>Spermatophyta</taxon>
        <taxon>Magnoliopsida</taxon>
        <taxon>eudicotyledons</taxon>
        <taxon>Gunneridae</taxon>
        <taxon>Pentapetalae</taxon>
        <taxon>rosids</taxon>
        <taxon>fabids</taxon>
        <taxon>Malpighiales</taxon>
        <taxon>Salicaceae</taxon>
        <taxon>Saliceae</taxon>
        <taxon>Populus</taxon>
    </lineage>
</organism>
<evidence type="ECO:0000256" key="5">
    <source>
        <dbReference type="SAM" id="MobiDB-lite"/>
    </source>
</evidence>
<feature type="compositionally biased region" description="Polar residues" evidence="5">
    <location>
        <begin position="1"/>
        <end position="15"/>
    </location>
</feature>
<dbReference type="EMBL" id="JACEGQ020000016">
    <property type="protein sequence ID" value="KAH8485588.1"/>
    <property type="molecule type" value="Genomic_DNA"/>
</dbReference>
<feature type="region of interest" description="Disordered" evidence="5">
    <location>
        <begin position="170"/>
        <end position="194"/>
    </location>
</feature>
<dbReference type="Proteomes" id="UP000807159">
    <property type="component" value="Chromosome 16"/>
</dbReference>
<dbReference type="PANTHER" id="PTHR31719:SF193">
    <property type="entry name" value="NAC DOMAIN-CONTAINING PROTEIN"/>
    <property type="match status" value="1"/>
</dbReference>
<comment type="caution">
    <text evidence="7">The sequence shown here is derived from an EMBL/GenBank/DDBJ whole genome shotgun (WGS) entry which is preliminary data.</text>
</comment>
<keyword evidence="8" id="KW-1185">Reference proteome</keyword>
<dbReference type="AlphaFoldDB" id="A0A8T2WXI9"/>
<evidence type="ECO:0000259" key="6">
    <source>
        <dbReference type="PROSITE" id="PS51005"/>
    </source>
</evidence>
<accession>A0A8T2WXI9</accession>
<keyword evidence="1" id="KW-0805">Transcription regulation</keyword>
<feature type="domain" description="NAC" evidence="6">
    <location>
        <begin position="101"/>
        <end position="255"/>
    </location>
</feature>
<keyword evidence="2" id="KW-0238">DNA-binding</keyword>
<feature type="compositionally biased region" description="Polar residues" evidence="5">
    <location>
        <begin position="287"/>
        <end position="298"/>
    </location>
</feature>
<dbReference type="GO" id="GO:0006355">
    <property type="term" value="P:regulation of DNA-templated transcription"/>
    <property type="evidence" value="ECO:0007669"/>
    <property type="project" value="InterPro"/>
</dbReference>
<evidence type="ECO:0000256" key="1">
    <source>
        <dbReference type="ARBA" id="ARBA00023015"/>
    </source>
</evidence>
<keyword evidence="3" id="KW-0804">Transcription</keyword>
<feature type="region of interest" description="Disordered" evidence="5">
    <location>
        <begin position="260"/>
        <end position="298"/>
    </location>
</feature>
<evidence type="ECO:0000256" key="4">
    <source>
        <dbReference type="ARBA" id="ARBA00023242"/>
    </source>
</evidence>